<evidence type="ECO:0000259" key="3">
    <source>
        <dbReference type="Pfam" id="PF04321"/>
    </source>
</evidence>
<keyword evidence="2" id="KW-0521">NADP</keyword>
<dbReference type="Pfam" id="PF04321">
    <property type="entry name" value="RmlD_sub_bind"/>
    <property type="match status" value="1"/>
</dbReference>
<dbReference type="EC" id="1.1.1.133" evidence="2"/>
<name>A0A1F4SQ75_UNCSA</name>
<comment type="similarity">
    <text evidence="1 2">Belongs to the dTDP-4-dehydrorhamnose reductase family.</text>
</comment>
<dbReference type="InterPro" id="IPR005913">
    <property type="entry name" value="dTDP_dehydrorham_reduct"/>
</dbReference>
<keyword evidence="2" id="KW-0560">Oxidoreductase</keyword>
<proteinExistence type="inferred from homology"/>
<dbReference type="UniPathway" id="UPA00124"/>
<dbReference type="Proteomes" id="UP000178417">
    <property type="component" value="Unassembled WGS sequence"/>
</dbReference>
<evidence type="ECO:0000256" key="2">
    <source>
        <dbReference type="RuleBase" id="RU364082"/>
    </source>
</evidence>
<comment type="caution">
    <text evidence="4">The sequence shown here is derived from an EMBL/GenBank/DDBJ whole genome shotgun (WGS) entry which is preliminary data.</text>
</comment>
<dbReference type="STRING" id="1802579.A2310_07520"/>
<feature type="domain" description="RmlD-like substrate binding" evidence="3">
    <location>
        <begin position="4"/>
        <end position="293"/>
    </location>
</feature>
<gene>
    <name evidence="4" type="ORF">A2310_07520</name>
</gene>
<dbReference type="PANTHER" id="PTHR10491">
    <property type="entry name" value="DTDP-4-DEHYDRORHAMNOSE REDUCTASE"/>
    <property type="match status" value="1"/>
</dbReference>
<dbReference type="CDD" id="cd05254">
    <property type="entry name" value="dTDP_HR_like_SDR_e"/>
    <property type="match status" value="1"/>
</dbReference>
<dbReference type="GO" id="GO:0008831">
    <property type="term" value="F:dTDP-4-dehydrorhamnose reductase activity"/>
    <property type="evidence" value="ECO:0007669"/>
    <property type="project" value="UniProtKB-EC"/>
</dbReference>
<organism evidence="4 5">
    <name type="scientific">candidate division WOR-1 bacterium RIFOXYB2_FULL_37_13</name>
    <dbReference type="NCBI Taxonomy" id="1802579"/>
    <lineage>
        <taxon>Bacteria</taxon>
        <taxon>Bacillati</taxon>
        <taxon>Saganbacteria</taxon>
    </lineage>
</organism>
<sequence>MQNKVLITGGTGLLGKALIEKNDDGDEIMATYTGNYVAESHGQVKYLMLDIRDKSGYESLFNDFRPNVVIHTASIGSPDFAHNNRGITLEVNVNGVKNILSLCERYNSTLIHISSNGIYDGENAPYSEDDHAEPKNYYGQTKLQGEEVVKKTEIPFAIVRPILMYGWNHSFERQNIVTIALSKLIKNEKVFVYDDVYSNPLFSGSCANAIWKMINSNQYGIFNLAGRERVSIYELVVAVAEIFNLNKELVIPVKQGYFNELVPRPKDTSYNTAKMEKILKIKPLTLFEGLEKMRSTQK</sequence>
<protein>
    <recommendedName>
        <fullName evidence="2">dTDP-4-dehydrorhamnose reductase</fullName>
        <ecNumber evidence="2">1.1.1.133</ecNumber>
    </recommendedName>
</protein>
<comment type="pathway">
    <text evidence="2">Carbohydrate biosynthesis; dTDP-L-rhamnose biosynthesis.</text>
</comment>
<reference evidence="4 5" key="1">
    <citation type="journal article" date="2016" name="Nat. Commun.">
        <title>Thousands of microbial genomes shed light on interconnected biogeochemical processes in an aquifer system.</title>
        <authorList>
            <person name="Anantharaman K."/>
            <person name="Brown C.T."/>
            <person name="Hug L.A."/>
            <person name="Sharon I."/>
            <person name="Castelle C.J."/>
            <person name="Probst A.J."/>
            <person name="Thomas B.C."/>
            <person name="Singh A."/>
            <person name="Wilkins M.J."/>
            <person name="Karaoz U."/>
            <person name="Brodie E.L."/>
            <person name="Williams K.H."/>
            <person name="Hubbard S.S."/>
            <person name="Banfield J.F."/>
        </authorList>
    </citation>
    <scope>NUCLEOTIDE SEQUENCE [LARGE SCALE GENOMIC DNA]</scope>
</reference>
<dbReference type="PANTHER" id="PTHR10491:SF4">
    <property type="entry name" value="METHIONINE ADENOSYLTRANSFERASE 2 SUBUNIT BETA"/>
    <property type="match status" value="1"/>
</dbReference>
<comment type="function">
    <text evidence="2">Catalyzes the reduction of dTDP-6-deoxy-L-lyxo-4-hexulose to yield dTDP-L-rhamnose.</text>
</comment>
<dbReference type="InterPro" id="IPR036291">
    <property type="entry name" value="NAD(P)-bd_dom_sf"/>
</dbReference>
<evidence type="ECO:0000313" key="5">
    <source>
        <dbReference type="Proteomes" id="UP000178417"/>
    </source>
</evidence>
<dbReference type="SUPFAM" id="SSF51735">
    <property type="entry name" value="NAD(P)-binding Rossmann-fold domains"/>
    <property type="match status" value="1"/>
</dbReference>
<dbReference type="Gene3D" id="3.40.50.720">
    <property type="entry name" value="NAD(P)-binding Rossmann-like Domain"/>
    <property type="match status" value="1"/>
</dbReference>
<dbReference type="InterPro" id="IPR029903">
    <property type="entry name" value="RmlD-like-bd"/>
</dbReference>
<evidence type="ECO:0000256" key="1">
    <source>
        <dbReference type="ARBA" id="ARBA00010944"/>
    </source>
</evidence>
<evidence type="ECO:0000313" key="4">
    <source>
        <dbReference type="EMBL" id="OGC22596.1"/>
    </source>
</evidence>
<dbReference type="EMBL" id="MEUB01000027">
    <property type="protein sequence ID" value="OGC22596.1"/>
    <property type="molecule type" value="Genomic_DNA"/>
</dbReference>
<accession>A0A1F4SQ75</accession>
<dbReference type="AlphaFoldDB" id="A0A1F4SQ75"/>
<dbReference type="GO" id="GO:0019305">
    <property type="term" value="P:dTDP-rhamnose biosynthetic process"/>
    <property type="evidence" value="ECO:0007669"/>
    <property type="project" value="UniProtKB-UniPathway"/>
</dbReference>